<comment type="caution">
    <text evidence="1">The sequence shown here is derived from an EMBL/GenBank/DDBJ whole genome shotgun (WGS) entry which is preliminary data.</text>
</comment>
<dbReference type="EMBL" id="JACGWJ010000002">
    <property type="protein sequence ID" value="KAL0437564.1"/>
    <property type="molecule type" value="Genomic_DNA"/>
</dbReference>
<reference evidence="1" key="1">
    <citation type="submission" date="2020-06" db="EMBL/GenBank/DDBJ databases">
        <authorList>
            <person name="Li T."/>
            <person name="Hu X."/>
            <person name="Zhang T."/>
            <person name="Song X."/>
            <person name="Zhang H."/>
            <person name="Dai N."/>
            <person name="Sheng W."/>
            <person name="Hou X."/>
            <person name="Wei L."/>
        </authorList>
    </citation>
    <scope>NUCLEOTIDE SEQUENCE</scope>
    <source>
        <strain evidence="1">G02</strain>
        <tissue evidence="1">Leaf</tissue>
    </source>
</reference>
<name>A0AAW2W8D4_SESRA</name>
<protein>
    <submittedName>
        <fullName evidence="1">Uncharacterized protein</fullName>
    </submittedName>
</protein>
<organism evidence="1">
    <name type="scientific">Sesamum radiatum</name>
    <name type="common">Black benniseed</name>
    <dbReference type="NCBI Taxonomy" id="300843"/>
    <lineage>
        <taxon>Eukaryota</taxon>
        <taxon>Viridiplantae</taxon>
        <taxon>Streptophyta</taxon>
        <taxon>Embryophyta</taxon>
        <taxon>Tracheophyta</taxon>
        <taxon>Spermatophyta</taxon>
        <taxon>Magnoliopsida</taxon>
        <taxon>eudicotyledons</taxon>
        <taxon>Gunneridae</taxon>
        <taxon>Pentapetalae</taxon>
        <taxon>asterids</taxon>
        <taxon>lamiids</taxon>
        <taxon>Lamiales</taxon>
        <taxon>Pedaliaceae</taxon>
        <taxon>Sesamum</taxon>
    </lineage>
</organism>
<evidence type="ECO:0000313" key="1">
    <source>
        <dbReference type="EMBL" id="KAL0437564.1"/>
    </source>
</evidence>
<dbReference type="AlphaFoldDB" id="A0AAW2W8D4"/>
<reference evidence="1" key="2">
    <citation type="journal article" date="2024" name="Plant">
        <title>Genomic evolution and insights into agronomic trait innovations of Sesamum species.</title>
        <authorList>
            <person name="Miao H."/>
            <person name="Wang L."/>
            <person name="Qu L."/>
            <person name="Liu H."/>
            <person name="Sun Y."/>
            <person name="Le M."/>
            <person name="Wang Q."/>
            <person name="Wei S."/>
            <person name="Zheng Y."/>
            <person name="Lin W."/>
            <person name="Duan Y."/>
            <person name="Cao H."/>
            <person name="Xiong S."/>
            <person name="Wang X."/>
            <person name="Wei L."/>
            <person name="Li C."/>
            <person name="Ma Q."/>
            <person name="Ju M."/>
            <person name="Zhao R."/>
            <person name="Li G."/>
            <person name="Mu C."/>
            <person name="Tian Q."/>
            <person name="Mei H."/>
            <person name="Zhang T."/>
            <person name="Gao T."/>
            <person name="Zhang H."/>
        </authorList>
    </citation>
    <scope>NUCLEOTIDE SEQUENCE</scope>
    <source>
        <strain evidence="1">G02</strain>
    </source>
</reference>
<proteinExistence type="predicted"/>
<accession>A0AAW2W8D4</accession>
<sequence>MDDFKLIFGLEFLQDTRTASLLHVDFLMMLGVKHCTIPTLAGQIGEKNLSAMQFEKRCKRSDPPYLCTLRFDEIEAPGSNPSVVKRLLKEFENVRLDELPHKLPLKRLVDHKIELVPGTEHPARAPYRMSQPELVELRSS</sequence>
<gene>
    <name evidence="1" type="ORF">Sradi_0464300</name>
</gene>